<accession>A0A813IBQ6</accession>
<feature type="non-terminal residue" evidence="2">
    <location>
        <position position="93"/>
    </location>
</feature>
<name>A0A813IBQ6_POLGL</name>
<keyword evidence="1" id="KW-0472">Membrane</keyword>
<evidence type="ECO:0000313" key="2">
    <source>
        <dbReference type="EMBL" id="CAE8647851.1"/>
    </source>
</evidence>
<sequence length="93" mass="9709">AASYLLVVAAGHQLAHFFRLPCFTIGSFAPGGAHSLYSLSQAKSGGGHTEDGSRGENSRGYRKLGMGVALAGFGAATAAGSQRRKRVTRMLRK</sequence>
<evidence type="ECO:0000256" key="1">
    <source>
        <dbReference type="SAM" id="Phobius"/>
    </source>
</evidence>
<feature type="transmembrane region" description="Helical" evidence="1">
    <location>
        <begin position="64"/>
        <end position="81"/>
    </location>
</feature>
<keyword evidence="1" id="KW-1133">Transmembrane helix</keyword>
<protein>
    <submittedName>
        <fullName evidence="2">Uncharacterized protein</fullName>
    </submittedName>
</protein>
<organism evidence="2 3">
    <name type="scientific">Polarella glacialis</name>
    <name type="common">Dinoflagellate</name>
    <dbReference type="NCBI Taxonomy" id="89957"/>
    <lineage>
        <taxon>Eukaryota</taxon>
        <taxon>Sar</taxon>
        <taxon>Alveolata</taxon>
        <taxon>Dinophyceae</taxon>
        <taxon>Suessiales</taxon>
        <taxon>Suessiaceae</taxon>
        <taxon>Polarella</taxon>
    </lineage>
</organism>
<keyword evidence="1" id="KW-0812">Transmembrane</keyword>
<dbReference type="EMBL" id="CAJNNW010005911">
    <property type="protein sequence ID" value="CAE8647851.1"/>
    <property type="molecule type" value="Genomic_DNA"/>
</dbReference>
<proteinExistence type="predicted"/>
<gene>
    <name evidence="2" type="ORF">PGLA2088_LOCUS6037</name>
</gene>
<evidence type="ECO:0000313" key="3">
    <source>
        <dbReference type="Proteomes" id="UP000626109"/>
    </source>
</evidence>
<dbReference type="Proteomes" id="UP000626109">
    <property type="component" value="Unassembled WGS sequence"/>
</dbReference>
<dbReference type="AlphaFoldDB" id="A0A813IBQ6"/>
<feature type="non-terminal residue" evidence="2">
    <location>
        <position position="1"/>
    </location>
</feature>
<comment type="caution">
    <text evidence="2">The sequence shown here is derived from an EMBL/GenBank/DDBJ whole genome shotgun (WGS) entry which is preliminary data.</text>
</comment>
<reference evidence="2" key="1">
    <citation type="submission" date="2021-02" db="EMBL/GenBank/DDBJ databases">
        <authorList>
            <person name="Dougan E. K."/>
            <person name="Rhodes N."/>
            <person name="Thang M."/>
            <person name="Chan C."/>
        </authorList>
    </citation>
    <scope>NUCLEOTIDE SEQUENCE</scope>
</reference>